<dbReference type="EMBL" id="JMEE01000045">
    <property type="protein sequence ID" value="RWR00837.1"/>
    <property type="molecule type" value="Genomic_DNA"/>
</dbReference>
<proteinExistence type="predicted"/>
<evidence type="ECO:0000256" key="1">
    <source>
        <dbReference type="SAM" id="SignalP"/>
    </source>
</evidence>
<protein>
    <recommendedName>
        <fullName evidence="4">DUF1176 domain-containing protein</fullName>
    </recommendedName>
</protein>
<reference evidence="2 3" key="1">
    <citation type="submission" date="2014-04" db="EMBL/GenBank/DDBJ databases">
        <title>Draft genome sequence of Pantoea beijingensis strain LMG 27579, an emerging pathogen to Pleurotus eryngii with potential industrial application.</title>
        <authorList>
            <person name="Xu F."/>
            <person name="Liu Y."/>
            <person name="Wang S."/>
            <person name="Yin Y."/>
            <person name="Ma Y."/>
            <person name="Zhao S."/>
            <person name="Rong C."/>
        </authorList>
    </citation>
    <scope>NUCLEOTIDE SEQUENCE [LARGE SCALE GENOMIC DNA]</scope>
    <source>
        <strain evidence="2 3">LMG 27579</strain>
    </source>
</reference>
<feature type="signal peptide" evidence="1">
    <location>
        <begin position="1"/>
        <end position="21"/>
    </location>
</feature>
<gene>
    <name evidence="2" type="ORF">ED28_16925</name>
</gene>
<comment type="caution">
    <text evidence="2">The sequence shown here is derived from an EMBL/GenBank/DDBJ whole genome shotgun (WGS) entry which is preliminary data.</text>
</comment>
<dbReference type="RefSeq" id="WP_128179203.1">
    <property type="nucleotide sequence ID" value="NZ_CP071409.1"/>
</dbReference>
<organism evidence="2 3">
    <name type="scientific">[Pantoea] beijingensis</name>
    <dbReference type="NCBI Taxonomy" id="1324864"/>
    <lineage>
        <taxon>Bacteria</taxon>
        <taxon>Pseudomonadati</taxon>
        <taxon>Pseudomonadota</taxon>
        <taxon>Gammaproteobacteria</taxon>
        <taxon>Enterobacterales</taxon>
        <taxon>Erwiniaceae</taxon>
        <taxon>Erwinia</taxon>
    </lineage>
</organism>
<dbReference type="Proteomes" id="UP000288794">
    <property type="component" value="Unassembled WGS sequence"/>
</dbReference>
<dbReference type="Pfam" id="PF06674">
    <property type="entry name" value="DUF1176"/>
    <property type="match status" value="1"/>
</dbReference>
<dbReference type="InterPro" id="IPR009560">
    <property type="entry name" value="DUF1176"/>
</dbReference>
<sequence>MPYWMKPLFFLPFLFVASVKAAPLQKTFNGWQVTCDNLNFCVARSVPGNKGLVMTISRHAGVIDRPLLRIDYGNGYTGELHGGKLKDNLLIDQLRLKPDLKHWEVEPHHLVTSHAISIDEFLGQILDADTIQLTGQPQATISLHGLKAALLLIDDLQGRVNGMSAWIKRGDRVAYDVPPEPALPHMQAFDFVPEPLTREESRGLIDFGTWRVNTNECSLSPMRREVSVAPLTDDKALLLVSCEMGAYNVIDLAFAVTRTQPYTARGITLNLPFTPPNGNGKHLELINAEYDATTSQLLTFSKGRGIGDCGNASRWQFDGEEFVLAEYAEEGTCDAWHGSSDWPTLWVSQQASTGESHPEE</sequence>
<name>A0A443IAA8_9GAMM</name>
<feature type="chain" id="PRO_5019173257" description="DUF1176 domain-containing protein" evidence="1">
    <location>
        <begin position="22"/>
        <end position="360"/>
    </location>
</feature>
<evidence type="ECO:0008006" key="4">
    <source>
        <dbReference type="Google" id="ProtNLM"/>
    </source>
</evidence>
<keyword evidence="1" id="KW-0732">Signal</keyword>
<accession>A0A443IAA8</accession>
<dbReference type="AlphaFoldDB" id="A0A443IAA8"/>
<evidence type="ECO:0000313" key="3">
    <source>
        <dbReference type="Proteomes" id="UP000288794"/>
    </source>
</evidence>
<keyword evidence="3" id="KW-1185">Reference proteome</keyword>
<evidence type="ECO:0000313" key="2">
    <source>
        <dbReference type="EMBL" id="RWR00837.1"/>
    </source>
</evidence>